<sequence length="237" mass="24995">MTLTDKRILVVGGARAIGAEIARRADDAGAEVIIGARDLDKATVFAKSLQHGRAVQLDVTEEATIAAAAEELGELDHVVSLASAHHDVPVAELQYEKIVAAFSAKVFGPLLLAKHFAQRIRPGGSFLFFSGIVGWKPKPGTVVKGVANGALEYLVAHLATELAPIRVNAISPGVVDSGVWDALGPDRKSQLLNRGSEGSLVNRHGELADVADAALWLLNAGYVTAELIHVEGGVRHR</sequence>
<dbReference type="PANTHER" id="PTHR43477">
    <property type="entry name" value="DIHYDROANTICAPSIN 7-DEHYDROGENASE"/>
    <property type="match status" value="1"/>
</dbReference>
<comment type="caution">
    <text evidence="4">The sequence shown here is derived from an EMBL/GenBank/DDBJ whole genome shotgun (WGS) entry which is preliminary data.</text>
</comment>
<dbReference type="SUPFAM" id="SSF51735">
    <property type="entry name" value="NAD(P)-binding Rossmann-fold domains"/>
    <property type="match status" value="1"/>
</dbReference>
<dbReference type="GO" id="GO:0016491">
    <property type="term" value="F:oxidoreductase activity"/>
    <property type="evidence" value="ECO:0007669"/>
    <property type="project" value="UniProtKB-KW"/>
</dbReference>
<protein>
    <submittedName>
        <fullName evidence="4">NAD(P)-dependent dehydrogenase (Short-subunit alcohol dehydrogenase family)</fullName>
    </submittedName>
</protein>
<accession>A0A4R7ZX03</accession>
<dbReference type="InterPro" id="IPR057326">
    <property type="entry name" value="KR_dom"/>
</dbReference>
<evidence type="ECO:0000256" key="1">
    <source>
        <dbReference type="ARBA" id="ARBA00006484"/>
    </source>
</evidence>
<dbReference type="OrthoDB" id="9806974at2"/>
<dbReference type="Proteomes" id="UP000295447">
    <property type="component" value="Unassembled WGS sequence"/>
</dbReference>
<name>A0A4R7ZX03_9ACTN</name>
<evidence type="ECO:0000313" key="5">
    <source>
        <dbReference type="Proteomes" id="UP000295447"/>
    </source>
</evidence>
<reference evidence="4 5" key="1">
    <citation type="submission" date="2019-03" db="EMBL/GenBank/DDBJ databases">
        <title>Genomic Encyclopedia of Type Strains, Phase III (KMG-III): the genomes of soil and plant-associated and newly described type strains.</title>
        <authorList>
            <person name="Whitman W."/>
        </authorList>
    </citation>
    <scope>NUCLEOTIDE SEQUENCE [LARGE SCALE GENOMIC DNA]</scope>
    <source>
        <strain evidence="4 5">VKM Ac-2570</strain>
    </source>
</reference>
<dbReference type="InterPro" id="IPR002347">
    <property type="entry name" value="SDR_fam"/>
</dbReference>
<dbReference type="PRINTS" id="PR00081">
    <property type="entry name" value="GDHRDH"/>
</dbReference>
<dbReference type="InterPro" id="IPR036291">
    <property type="entry name" value="NAD(P)-bd_dom_sf"/>
</dbReference>
<proteinExistence type="inferred from homology"/>
<dbReference type="InterPro" id="IPR051122">
    <property type="entry name" value="SDR_DHRS6-like"/>
</dbReference>
<dbReference type="AlphaFoldDB" id="A0A4R7ZX03"/>
<gene>
    <name evidence="4" type="ORF">EV650_0253</name>
</gene>
<evidence type="ECO:0000259" key="3">
    <source>
        <dbReference type="SMART" id="SM00822"/>
    </source>
</evidence>
<dbReference type="SMART" id="SM00822">
    <property type="entry name" value="PKS_KR"/>
    <property type="match status" value="1"/>
</dbReference>
<organism evidence="4 5">
    <name type="scientific">Kribbella kalugense</name>
    <dbReference type="NCBI Taxonomy" id="2512221"/>
    <lineage>
        <taxon>Bacteria</taxon>
        <taxon>Bacillati</taxon>
        <taxon>Actinomycetota</taxon>
        <taxon>Actinomycetes</taxon>
        <taxon>Propionibacteriales</taxon>
        <taxon>Kribbellaceae</taxon>
        <taxon>Kribbella</taxon>
    </lineage>
</organism>
<dbReference type="PANTHER" id="PTHR43477:SF1">
    <property type="entry name" value="DIHYDROANTICAPSIN 7-DEHYDROGENASE"/>
    <property type="match status" value="1"/>
</dbReference>
<comment type="similarity">
    <text evidence="1">Belongs to the short-chain dehydrogenases/reductases (SDR) family.</text>
</comment>
<dbReference type="RefSeq" id="WP_134114471.1">
    <property type="nucleotide sequence ID" value="NZ_SODF01000001.1"/>
</dbReference>
<keyword evidence="5" id="KW-1185">Reference proteome</keyword>
<evidence type="ECO:0000256" key="2">
    <source>
        <dbReference type="ARBA" id="ARBA00023002"/>
    </source>
</evidence>
<dbReference type="Gene3D" id="3.40.50.720">
    <property type="entry name" value="NAD(P)-binding Rossmann-like Domain"/>
    <property type="match status" value="1"/>
</dbReference>
<dbReference type="Pfam" id="PF13561">
    <property type="entry name" value="adh_short_C2"/>
    <property type="match status" value="1"/>
</dbReference>
<keyword evidence="2" id="KW-0560">Oxidoreductase</keyword>
<evidence type="ECO:0000313" key="4">
    <source>
        <dbReference type="EMBL" id="TDW21428.1"/>
    </source>
</evidence>
<dbReference type="EMBL" id="SODF01000001">
    <property type="protein sequence ID" value="TDW21428.1"/>
    <property type="molecule type" value="Genomic_DNA"/>
</dbReference>
<feature type="domain" description="Ketoreductase" evidence="3">
    <location>
        <begin position="6"/>
        <end position="178"/>
    </location>
</feature>